<dbReference type="OrthoDB" id="202660at2157"/>
<dbReference type="EMBL" id="WUYX01000071">
    <property type="protein sequence ID" value="MXV64467.1"/>
    <property type="molecule type" value="Genomic_DNA"/>
</dbReference>
<organism evidence="1 2">
    <name type="scientific">Natronorubrum halalkaliphilum</name>
    <dbReference type="NCBI Taxonomy" id="2691917"/>
    <lineage>
        <taxon>Archaea</taxon>
        <taxon>Methanobacteriati</taxon>
        <taxon>Methanobacteriota</taxon>
        <taxon>Stenosarchaea group</taxon>
        <taxon>Halobacteria</taxon>
        <taxon>Halobacteriales</taxon>
        <taxon>Natrialbaceae</taxon>
        <taxon>Natronorubrum</taxon>
    </lineage>
</organism>
<dbReference type="Proteomes" id="UP000434101">
    <property type="component" value="Unassembled WGS sequence"/>
</dbReference>
<reference evidence="1 2" key="1">
    <citation type="submission" date="2020-01" db="EMBL/GenBank/DDBJ databases">
        <title>Natronorubrum sp. JWXQ-INN 674 isolated from Inner Mongolia Autonomous Region of China.</title>
        <authorList>
            <person name="Xue Q."/>
        </authorList>
    </citation>
    <scope>NUCLEOTIDE SEQUENCE [LARGE SCALE GENOMIC DNA]</scope>
    <source>
        <strain evidence="1 2">JWXQ-INN-674</strain>
    </source>
</reference>
<name>A0A6B0VTP4_9EURY</name>
<proteinExistence type="predicted"/>
<keyword evidence="2" id="KW-1185">Reference proteome</keyword>
<dbReference type="InterPro" id="IPR049798">
    <property type="entry name" value="LWR_salt"/>
</dbReference>
<sequence length="127" mass="14219">MEAQYVFTADVRLEPDQPSVRLEPSSAEATVTVFREAPEPGSEGWLFFRDTLWRGELGDPEYGCQLAAEWLGEPVESASFRELQVDQEYFAAFKDAIADDLEAFNAENVSEVLSKYLGSSIRVTDKS</sequence>
<dbReference type="NCBIfam" id="NF033910">
    <property type="entry name" value="LWR_salt"/>
    <property type="match status" value="1"/>
</dbReference>
<comment type="caution">
    <text evidence="1">The sequence shown here is derived from an EMBL/GenBank/DDBJ whole genome shotgun (WGS) entry which is preliminary data.</text>
</comment>
<dbReference type="AlphaFoldDB" id="A0A6B0VTP4"/>
<evidence type="ECO:0000313" key="1">
    <source>
        <dbReference type="EMBL" id="MXV64467.1"/>
    </source>
</evidence>
<protein>
    <submittedName>
        <fullName evidence="1">LWR-salt protein</fullName>
    </submittedName>
</protein>
<dbReference type="Pfam" id="PF26423">
    <property type="entry name" value="LWR_salt"/>
    <property type="match status" value="1"/>
</dbReference>
<gene>
    <name evidence="1" type="primary">lwrS</name>
    <name evidence="1" type="ORF">GS429_20820</name>
</gene>
<dbReference type="RefSeq" id="WP_160067810.1">
    <property type="nucleotide sequence ID" value="NZ_WUYX01000071.1"/>
</dbReference>
<evidence type="ECO:0000313" key="2">
    <source>
        <dbReference type="Proteomes" id="UP000434101"/>
    </source>
</evidence>
<accession>A0A6B0VTP4</accession>